<sequence length="456" mass="52228">MFQQNQVKDWQVTRRRITAVNLGNTGIAEQLEAFKKHTAEVEKANGQCSKKFIRLKNKDRLEDVAMIHIESSRSTIVNVDGVRFLCHDAVLSFFSKRLTEQMRKGCLYFETPELASRAFDKIYRWMHGECSVVQSFDLAVLRGARFLAIPELLEQMWKMLEKKNLTEYDAFEMLCKSRKVHEIEELHGMMVDRITKSTLVIFSSKQFLRLSETQVSLLLKSDRLAVNSEIEVLYSGLCWLRYKWPMRRGSVGKVLNSVRYGFLSVLMLQKVSLTDRPQTGPFADILDVFLKLPESKKILDDALIYSSLLATTVMEPHCLKDRLATTGIQLLPSRRWMIDTRCEYHRPVSATIPNMSFVSWKEFKNYMFMLQTEKTNIEDFRCVDELERHICPGSESDLSVAELEPYGSTSSQTSLLSEDTDHESTTLVASSFNDSSSASESVLTSTEDTEGSSSDE</sequence>
<dbReference type="SMART" id="SM00875">
    <property type="entry name" value="BACK"/>
    <property type="match status" value="1"/>
</dbReference>
<feature type="domain" description="BACK" evidence="2">
    <location>
        <begin position="170"/>
        <end position="272"/>
    </location>
</feature>
<dbReference type="Pfam" id="PF15881">
    <property type="entry name" value="DUF4734"/>
    <property type="match status" value="1"/>
</dbReference>
<evidence type="ECO:0000259" key="2">
    <source>
        <dbReference type="SMART" id="SM00875"/>
    </source>
</evidence>
<dbReference type="InterPro" id="IPR011705">
    <property type="entry name" value="BACK"/>
</dbReference>
<evidence type="ECO:0000313" key="4">
    <source>
        <dbReference type="RefSeq" id="XP_033239828.1"/>
    </source>
</evidence>
<protein>
    <recommendedName>
        <fullName evidence="2">BACK domain-containing protein</fullName>
    </recommendedName>
</protein>
<feature type="compositionally biased region" description="Polar residues" evidence="1">
    <location>
        <begin position="407"/>
        <end position="417"/>
    </location>
</feature>
<evidence type="ECO:0000313" key="5">
    <source>
        <dbReference type="RefSeq" id="XP_033239829.1"/>
    </source>
</evidence>
<evidence type="ECO:0000313" key="3">
    <source>
        <dbReference type="Proteomes" id="UP000001819"/>
    </source>
</evidence>
<dbReference type="KEGG" id="dpo:26532112"/>
<organism evidence="3 5">
    <name type="scientific">Drosophila pseudoobscura pseudoobscura</name>
    <name type="common">Fruit fly</name>
    <dbReference type="NCBI Taxonomy" id="46245"/>
    <lineage>
        <taxon>Eukaryota</taxon>
        <taxon>Metazoa</taxon>
        <taxon>Ecdysozoa</taxon>
        <taxon>Arthropoda</taxon>
        <taxon>Hexapoda</taxon>
        <taxon>Insecta</taxon>
        <taxon>Pterygota</taxon>
        <taxon>Neoptera</taxon>
        <taxon>Endopterygota</taxon>
        <taxon>Diptera</taxon>
        <taxon>Brachycera</taxon>
        <taxon>Muscomorpha</taxon>
        <taxon>Ephydroidea</taxon>
        <taxon>Drosophilidae</taxon>
        <taxon>Drosophila</taxon>
        <taxon>Sophophora</taxon>
    </lineage>
</organism>
<dbReference type="InterPro" id="IPR031750">
    <property type="entry name" value="DUF4734"/>
</dbReference>
<feature type="compositionally biased region" description="Low complexity" evidence="1">
    <location>
        <begin position="430"/>
        <end position="446"/>
    </location>
</feature>
<reference evidence="4 5" key="1">
    <citation type="submission" date="2025-04" db="UniProtKB">
        <authorList>
            <consortium name="RefSeq"/>
        </authorList>
    </citation>
    <scope>IDENTIFICATION</scope>
    <source>
        <strain evidence="4 5">MV-25-SWS-2005</strain>
        <tissue evidence="4 5">Whole body</tissue>
    </source>
</reference>
<proteinExistence type="predicted"/>
<dbReference type="SUPFAM" id="SSF54695">
    <property type="entry name" value="POZ domain"/>
    <property type="match status" value="1"/>
</dbReference>
<feature type="region of interest" description="Disordered" evidence="1">
    <location>
        <begin position="407"/>
        <end position="456"/>
    </location>
</feature>
<dbReference type="Proteomes" id="UP000001819">
    <property type="component" value="Chromosome X"/>
</dbReference>
<dbReference type="Pfam" id="PF07707">
    <property type="entry name" value="BACK"/>
    <property type="match status" value="1"/>
</dbReference>
<dbReference type="PANTHER" id="PTHR22667:SF0">
    <property type="entry name" value="AT01380P-RELATED"/>
    <property type="match status" value="1"/>
</dbReference>
<accession>A0A6I8WBB1</accession>
<dbReference type="PANTHER" id="PTHR22667">
    <property type="entry name" value="AT01380P-RELATED"/>
    <property type="match status" value="1"/>
</dbReference>
<dbReference type="AlphaFoldDB" id="A0A6I8WBB1"/>
<evidence type="ECO:0000256" key="1">
    <source>
        <dbReference type="SAM" id="MobiDB-lite"/>
    </source>
</evidence>
<dbReference type="RefSeq" id="XP_033239829.1">
    <property type="nucleotide sequence ID" value="XM_033383938.1"/>
</dbReference>
<name>A0A6I8WBB1_DROPS</name>
<keyword evidence="3" id="KW-1185">Reference proteome</keyword>
<dbReference type="RefSeq" id="XP_033239828.1">
    <property type="nucleotide sequence ID" value="XM_033383937.1"/>
</dbReference>
<feature type="compositionally biased region" description="Acidic residues" evidence="1">
    <location>
        <begin position="447"/>
        <end position="456"/>
    </location>
</feature>
<dbReference type="InterPro" id="IPR011333">
    <property type="entry name" value="SKP1/BTB/POZ_sf"/>
</dbReference>
<dbReference type="ExpressionAtlas" id="A0A6I8WBB1">
    <property type="expression patterns" value="baseline"/>
</dbReference>
<gene>
    <name evidence="4 5" type="primary">LOC26532112</name>
</gene>
<dbReference type="Gene3D" id="3.30.710.10">
    <property type="entry name" value="Potassium Channel Kv1.1, Chain A"/>
    <property type="match status" value="1"/>
</dbReference>
<dbReference type="Gene3D" id="1.25.40.420">
    <property type="match status" value="1"/>
</dbReference>